<dbReference type="Pfam" id="PF01476">
    <property type="entry name" value="LysM"/>
    <property type="match status" value="1"/>
</dbReference>
<dbReference type="AlphaFoldDB" id="A0A544THU7"/>
<reference evidence="3 4" key="1">
    <citation type="submission" date="2019-05" db="EMBL/GenBank/DDBJ databases">
        <title>Psychrobacillus vulpis sp. nov., a new species isolated from feces of a red fox that inhabits in The Tablas de Daimiel Natural Park, Albacete, Spain.</title>
        <authorList>
            <person name="Rodriguez M."/>
            <person name="Reina J.C."/>
            <person name="Bejar V."/>
            <person name="Llamas I."/>
        </authorList>
    </citation>
    <scope>NUCLEOTIDE SEQUENCE [LARGE SCALE GENOMIC DNA]</scope>
    <source>
        <strain evidence="3 4">NEAU-3TGS17</strain>
    </source>
</reference>
<dbReference type="OrthoDB" id="2679564at2"/>
<proteinExistence type="predicted"/>
<feature type="domain" description="LysM" evidence="2">
    <location>
        <begin position="37"/>
        <end position="86"/>
    </location>
</feature>
<comment type="caution">
    <text evidence="3">The sequence shown here is derived from an EMBL/GenBank/DDBJ whole genome shotgun (WGS) entry which is preliminary data.</text>
</comment>
<keyword evidence="1" id="KW-0472">Membrane</keyword>
<gene>
    <name evidence="3" type="ORF">FG382_02435</name>
</gene>
<sequence length="105" mass="12110">MNWVKENNFITLFLGLCVVFMMTLIISNTLSTEQQSEIKIEHGDSLWELANKFATDEPKEEWINKVMVMNNLQSSHIRVGEVLVIPEIQENFHFDHGTEIASDSN</sequence>
<dbReference type="InterPro" id="IPR018392">
    <property type="entry name" value="LysM"/>
</dbReference>
<keyword evidence="4" id="KW-1185">Reference proteome</keyword>
<organism evidence="3 4">
    <name type="scientific">Psychrobacillus lasiicapitis</name>
    <dbReference type="NCBI Taxonomy" id="1636719"/>
    <lineage>
        <taxon>Bacteria</taxon>
        <taxon>Bacillati</taxon>
        <taxon>Bacillota</taxon>
        <taxon>Bacilli</taxon>
        <taxon>Bacillales</taxon>
        <taxon>Bacillaceae</taxon>
        <taxon>Psychrobacillus</taxon>
    </lineage>
</organism>
<evidence type="ECO:0000313" key="3">
    <source>
        <dbReference type="EMBL" id="TQR17029.1"/>
    </source>
</evidence>
<evidence type="ECO:0000313" key="4">
    <source>
        <dbReference type="Proteomes" id="UP000317316"/>
    </source>
</evidence>
<dbReference type="SUPFAM" id="SSF54106">
    <property type="entry name" value="LysM domain"/>
    <property type="match status" value="1"/>
</dbReference>
<dbReference type="RefSeq" id="WP_142537271.1">
    <property type="nucleotide sequence ID" value="NZ_BMIE01000002.1"/>
</dbReference>
<dbReference type="InterPro" id="IPR036779">
    <property type="entry name" value="LysM_dom_sf"/>
</dbReference>
<evidence type="ECO:0000256" key="1">
    <source>
        <dbReference type="SAM" id="Phobius"/>
    </source>
</evidence>
<feature type="transmembrane region" description="Helical" evidence="1">
    <location>
        <begin position="12"/>
        <end position="30"/>
    </location>
</feature>
<keyword evidence="1" id="KW-1133">Transmembrane helix</keyword>
<dbReference type="EMBL" id="VDGH01000001">
    <property type="protein sequence ID" value="TQR17029.1"/>
    <property type="molecule type" value="Genomic_DNA"/>
</dbReference>
<dbReference type="SMART" id="SM00257">
    <property type="entry name" value="LysM"/>
    <property type="match status" value="1"/>
</dbReference>
<dbReference type="Gene3D" id="3.10.350.10">
    <property type="entry name" value="LysM domain"/>
    <property type="match status" value="1"/>
</dbReference>
<accession>A0A544THU7</accession>
<name>A0A544THU7_9BACI</name>
<evidence type="ECO:0000259" key="2">
    <source>
        <dbReference type="SMART" id="SM00257"/>
    </source>
</evidence>
<dbReference type="Proteomes" id="UP000317316">
    <property type="component" value="Unassembled WGS sequence"/>
</dbReference>
<keyword evidence="1" id="KW-0812">Transmembrane</keyword>
<protein>
    <submittedName>
        <fullName evidence="3">LysM peptidoglycan-binding domain-containing protein</fullName>
    </submittedName>
</protein>